<dbReference type="EMBL" id="MJGC01000088">
    <property type="protein sequence ID" value="OEJ73526.1"/>
    <property type="molecule type" value="Genomic_DNA"/>
</dbReference>
<dbReference type="SUPFAM" id="SSF48371">
    <property type="entry name" value="ARM repeat"/>
    <property type="match status" value="1"/>
</dbReference>
<evidence type="ECO:0000313" key="5">
    <source>
        <dbReference type="EMBL" id="OEJ73526.1"/>
    </source>
</evidence>
<organism evidence="5">
    <name type="scientific">Desertifilum tharense IPPAS B-1220</name>
    <dbReference type="NCBI Taxonomy" id="1781255"/>
    <lineage>
        <taxon>Bacteria</taxon>
        <taxon>Bacillati</taxon>
        <taxon>Cyanobacteriota</taxon>
        <taxon>Cyanophyceae</taxon>
        <taxon>Desertifilales</taxon>
        <taxon>Desertifilaceae</taxon>
        <taxon>Desertifilum</taxon>
    </lineage>
</organism>
<dbReference type="InterPro" id="IPR011989">
    <property type="entry name" value="ARM-like"/>
</dbReference>
<feature type="domain" description="NACHT C-terminal Cysteine and Histidine-containing" evidence="4">
    <location>
        <begin position="881"/>
        <end position="909"/>
    </location>
</feature>
<reference evidence="5" key="1">
    <citation type="submission" date="2016-09" db="EMBL/GenBank/DDBJ databases">
        <title>Draft genome of thermotolerant cyanobacterium Desertifilum sp. strain IPPAS B-1220.</title>
        <authorList>
            <person name="Sinetova M.A."/>
            <person name="Bolakhan K."/>
            <person name="Zayadan B.K."/>
            <person name="Mironov K.S."/>
            <person name="Ustinova V."/>
            <person name="Kupriyanova E.V."/>
            <person name="Sidorov R.A."/>
            <person name="Skrypnik A.N."/>
            <person name="Gogoleva N.E."/>
            <person name="Gogolev Y.V."/>
            <person name="Los D.A."/>
        </authorList>
    </citation>
    <scope>NUCLEOTIDE SEQUENCE [LARGE SCALE GENOMIC DNA]</scope>
    <source>
        <strain evidence="5">IPPAS B-1220</strain>
    </source>
</reference>
<dbReference type="InterPro" id="IPR054570">
    <property type="entry name" value="NCC-H_dom"/>
</dbReference>
<dbReference type="Pfam" id="PF13646">
    <property type="entry name" value="HEAT_2"/>
    <property type="match status" value="4"/>
</dbReference>
<dbReference type="SMART" id="SM00567">
    <property type="entry name" value="EZ_HEAT"/>
    <property type="match status" value="16"/>
</dbReference>
<dbReference type="PANTHER" id="PTHR12697:SF5">
    <property type="entry name" value="DEOXYHYPUSINE HYDROXYLASE"/>
    <property type="match status" value="1"/>
</dbReference>
<dbReference type="GO" id="GO:0016491">
    <property type="term" value="F:oxidoreductase activity"/>
    <property type="evidence" value="ECO:0007669"/>
    <property type="project" value="TreeGrafter"/>
</dbReference>
<evidence type="ECO:0008006" key="6">
    <source>
        <dbReference type="Google" id="ProtNLM"/>
    </source>
</evidence>
<dbReference type="Pfam" id="PF22730">
    <property type="entry name" value="NCC-H"/>
    <property type="match status" value="1"/>
</dbReference>
<keyword evidence="1" id="KW-0042">Antenna complex</keyword>
<dbReference type="GO" id="GO:0030089">
    <property type="term" value="C:phycobilisome"/>
    <property type="evidence" value="ECO:0007669"/>
    <property type="project" value="UniProtKB-KW"/>
</dbReference>
<dbReference type="InterPro" id="IPR054611">
    <property type="entry name" value="NCAB"/>
</dbReference>
<dbReference type="InterPro" id="IPR000225">
    <property type="entry name" value="Armadillo"/>
</dbReference>
<keyword evidence="2" id="KW-0605">Phycobilisome</keyword>
<dbReference type="SMART" id="SM00185">
    <property type="entry name" value="ARM"/>
    <property type="match status" value="6"/>
</dbReference>
<feature type="domain" description="NACHT C-terminal Alpha/Beta" evidence="3">
    <location>
        <begin position="940"/>
        <end position="1075"/>
    </location>
</feature>
<dbReference type="AlphaFoldDB" id="A0A1E5QFR9"/>
<gene>
    <name evidence="5" type="ORF">BH720_19695</name>
</gene>
<protein>
    <recommendedName>
        <fullName evidence="6">PBS lyase</fullName>
    </recommendedName>
</protein>
<comment type="caution">
    <text evidence="5">The sequence shown here is derived from an EMBL/GenBank/DDBJ whole genome shotgun (WGS) entry which is preliminary data.</text>
</comment>
<dbReference type="Pfam" id="PF22724">
    <property type="entry name" value="NCAB1"/>
    <property type="match status" value="1"/>
</dbReference>
<name>A0A1E5QFR9_9CYAN</name>
<evidence type="ECO:0000256" key="1">
    <source>
        <dbReference type="ARBA" id="ARBA00022549"/>
    </source>
</evidence>
<dbReference type="Gene3D" id="1.25.10.10">
    <property type="entry name" value="Leucine-rich Repeat Variant"/>
    <property type="match status" value="6"/>
</dbReference>
<accession>A0A1E5QFR9</accession>
<dbReference type="PANTHER" id="PTHR12697">
    <property type="entry name" value="PBS LYASE HEAT-LIKE PROTEIN"/>
    <property type="match status" value="1"/>
</dbReference>
<dbReference type="InterPro" id="IPR016024">
    <property type="entry name" value="ARM-type_fold"/>
</dbReference>
<dbReference type="InterPro" id="IPR004155">
    <property type="entry name" value="PBS_lyase_HEAT"/>
</dbReference>
<evidence type="ECO:0000256" key="2">
    <source>
        <dbReference type="ARBA" id="ARBA00022738"/>
    </source>
</evidence>
<evidence type="ECO:0000259" key="3">
    <source>
        <dbReference type="Pfam" id="PF22724"/>
    </source>
</evidence>
<evidence type="ECO:0000259" key="4">
    <source>
        <dbReference type="Pfam" id="PF22730"/>
    </source>
</evidence>
<sequence length="1080" mass="119909">MRQWFGEEQLWERLKESGKERLRDLVKNPLRLSLLCQTWESGQELPETQAALYERFVRYFYEWKPQEFPVTLTQREELNAALARLALEAIDKGKTRFRISQRFALRVMEEEWLNLACRLGWLNQVDRDKDTEEAFYAFYHPTFQEYFAALAVEDWSFFLTHVPENPQQGIYRIFEPQWKQVILLWLGRGDIDEEAKGAFIQALVEFEDGCKGFYHYQAYFFAAIGTAEFKDCTKVETIICQVIRWSFGYLDIKSQSWSIFPASIAKRAKTALWQTSHDKFIEQSLQLLKACLSEDVSINIIGFLGKIAVGNETAIAALIQLLSTTQSNVTRWNAASSLGKIAVGNETAIAALIQLLSTTQSDVTRWNAASSLGKIAVGNKTAIAALIQLLSTTQSDVTRWNAASSLGKIAVGNETAIAALIQLLSTTQSDVTRWNAASSLGKIAVGNETAIAALIQLLAPTRSEDIRSMAAHSLGKIAIENETAIAALVQILSTTKSASIQYNIASNLGKIAVGNETAIAALVQLLSTTQSVVIRWIAASSLGKIDVENESAIAALVQLLYTTSWDIWLNIETTFWENEIVNTFREDEIFDFVSFRLLNTTKPYGIRRNIVKTFGEIAVENETAIAALVHILYATQFEKDHIIAAKCLGQIAVRNETAIAALVHVLYTTKSENIRWSAANALERIDVGNKNAIAALFQILYSTRYEDIQLSVASILGKIYARNETAIDALVQILSTTKSESIQLSAARILGELAVVNETAIAALVQLLSITKSESIRWSAAKSLEKIAVENEGAIAALVQILSTTKSEGIRWSAASILGKIDVGNEGAIAALVQILSTTKSEGIRWNAAESLETTLITKEHYVEVVSALKDCITDEVYENNFDRFDSCYEIVWKCAQNLSYPDFYQAWHYPTLTPHPEMQETTGVGVTPEALLLNWDNFPQNLAQALKKQPEIADKISVTCIDASQFLDSDNPASEIYVKLVKAGYPRSADGTPKDLQSLKVYCELECPEACLIFYEAPSNPPPQGFSPIFLNALSRFSPANRIAIVSEKPDSSLQTFSPTHPNLIPTLIAWMRATVLED</sequence>
<dbReference type="STRING" id="1781255.BH720_19695"/>
<proteinExistence type="predicted"/>